<feature type="region of interest" description="Disordered" evidence="1">
    <location>
        <begin position="37"/>
        <end position="73"/>
    </location>
</feature>
<dbReference type="OrthoDB" id="4847360at2759"/>
<accession>A0A0L6V1T2</accession>
<organism evidence="2 3">
    <name type="scientific">Puccinia sorghi</name>
    <dbReference type="NCBI Taxonomy" id="27349"/>
    <lineage>
        <taxon>Eukaryota</taxon>
        <taxon>Fungi</taxon>
        <taxon>Dikarya</taxon>
        <taxon>Basidiomycota</taxon>
        <taxon>Pucciniomycotina</taxon>
        <taxon>Pucciniomycetes</taxon>
        <taxon>Pucciniales</taxon>
        <taxon>Pucciniaceae</taxon>
        <taxon>Puccinia</taxon>
    </lineage>
</organism>
<dbReference type="EMBL" id="LAVV01007808">
    <property type="protein sequence ID" value="KNZ54709.1"/>
    <property type="molecule type" value="Genomic_DNA"/>
</dbReference>
<evidence type="ECO:0000313" key="3">
    <source>
        <dbReference type="Proteomes" id="UP000037035"/>
    </source>
</evidence>
<evidence type="ECO:0008006" key="4">
    <source>
        <dbReference type="Google" id="ProtNLM"/>
    </source>
</evidence>
<feature type="compositionally biased region" description="Polar residues" evidence="1">
    <location>
        <begin position="44"/>
        <end position="55"/>
    </location>
</feature>
<evidence type="ECO:0000256" key="1">
    <source>
        <dbReference type="SAM" id="MobiDB-lite"/>
    </source>
</evidence>
<comment type="caution">
    <text evidence="2">The sequence shown here is derived from an EMBL/GenBank/DDBJ whole genome shotgun (WGS) entry which is preliminary data.</text>
</comment>
<gene>
    <name evidence="2" type="ORF">VP01_2876g2</name>
</gene>
<keyword evidence="3" id="KW-1185">Reference proteome</keyword>
<dbReference type="VEuPathDB" id="FungiDB:VP01_2876g2"/>
<sequence>MDMLNARLDELMRMIRAQRLVMEETLRQNQAGIDATAGQKNPAHAQSNPAPTPASNPMVISKPQPFDGTHGATSKPFMGKIGLHAFTYPKRFPMDASKIVFAVSFMRDYAATWTKSSTRNQWYLMTSSMISDPASLIRHRVKVALRNLRQTGTVSAYTQDFNQHAVEIKTIS</sequence>
<evidence type="ECO:0000313" key="2">
    <source>
        <dbReference type="EMBL" id="KNZ54709.1"/>
    </source>
</evidence>
<reference evidence="2 3" key="1">
    <citation type="submission" date="2015-08" db="EMBL/GenBank/DDBJ databases">
        <title>Next Generation Sequencing and Analysis of the Genome of Puccinia sorghi L Schw, the Causal Agent of Maize Common Rust.</title>
        <authorList>
            <person name="Rochi L."/>
            <person name="Burguener G."/>
            <person name="Darino M."/>
            <person name="Turjanski A."/>
            <person name="Kreff E."/>
            <person name="Dieguez M.J."/>
            <person name="Sacco F."/>
        </authorList>
    </citation>
    <scope>NUCLEOTIDE SEQUENCE [LARGE SCALE GENOMIC DNA]</scope>
    <source>
        <strain evidence="2 3">RO10H11247</strain>
    </source>
</reference>
<protein>
    <recommendedName>
        <fullName evidence="4">Retrotransposon gag domain-containing protein</fullName>
    </recommendedName>
</protein>
<proteinExistence type="predicted"/>
<feature type="non-terminal residue" evidence="2">
    <location>
        <position position="172"/>
    </location>
</feature>
<name>A0A0L6V1T2_9BASI</name>
<dbReference type="Proteomes" id="UP000037035">
    <property type="component" value="Unassembled WGS sequence"/>
</dbReference>
<dbReference type="AlphaFoldDB" id="A0A0L6V1T2"/>